<evidence type="ECO:0000256" key="2">
    <source>
        <dbReference type="SAM" id="SignalP"/>
    </source>
</evidence>
<dbReference type="Proteomes" id="UP000236728">
    <property type="component" value="Unassembled WGS sequence"/>
</dbReference>
<dbReference type="OrthoDB" id="127623at2"/>
<evidence type="ECO:0000256" key="1">
    <source>
        <dbReference type="SAM" id="MobiDB-lite"/>
    </source>
</evidence>
<proteinExistence type="predicted"/>
<keyword evidence="2" id="KW-0732">Signal</keyword>
<dbReference type="RefSeq" id="WP_103934527.1">
    <property type="nucleotide sequence ID" value="NZ_FNVA01000007.1"/>
</dbReference>
<dbReference type="AlphaFoldDB" id="A0A1H6BG11"/>
<evidence type="ECO:0000313" key="3">
    <source>
        <dbReference type="EMBL" id="SEG59176.1"/>
    </source>
</evidence>
<name>A0A1H6BG11_9BACT</name>
<gene>
    <name evidence="3" type="ORF">SAMN05421819_3648</name>
</gene>
<evidence type="ECO:0000313" key="4">
    <source>
        <dbReference type="Proteomes" id="UP000236728"/>
    </source>
</evidence>
<protein>
    <submittedName>
        <fullName evidence="3">VWFA-related domain-containing protein</fullName>
    </submittedName>
</protein>
<feature type="region of interest" description="Disordered" evidence="1">
    <location>
        <begin position="438"/>
        <end position="462"/>
    </location>
</feature>
<sequence length="569" mass="61667">MRLSPWGCAVVLLCALPLGAQESAATTQVLHVDSRLVVVDVTVTDSHGAPVHSLPKSAFKLTESGHAQVLSGVEEHTAPRSPDAAKALPLQPGVFSNVVSATPESAPPTILLIDFLNTPLSSQGWVKEKLLEYLRTAPSNGRTAICVLNTRLVMLQNLTSDPTLLRAALEKAQPRASSTGNGDVDRAFDKTQIPEEARDAFRENPAWTEINEHQRADVSLQGFHQLALYLAGIPGRKNLIWFSSAFPLNLLPRWNRSRGDTQWEKEYRETVDLLTRSRVAIYPVDSRGIEIAPLVTSSRSRTAVDFSDVNVETQSAMMEIADDTGGKAFLNTNGIAQAVANVVAAGSEYYTLTYVPTDAEAHGEYRPIHVEVTPSNGYKLSYRRGYDAVVADHAVKAEAKEVADSTVKAAAAFLAPPSTQIGFFARVLPVGGGEVGASLRQATDSGRRGPRNGPIEDAEGGEGRRYRIEYSTDLSNLTITSGEDGKHMAHVEFLALAYDAQGRVLRSYSRPLHMTWTAEQFSTAVQHGARYAQEINLPGDGAITLRLFVHDLTSDHLGSLDVPASALKR</sequence>
<accession>A0A1H6BG11</accession>
<feature type="chain" id="PRO_5009293714" evidence="2">
    <location>
        <begin position="21"/>
        <end position="569"/>
    </location>
</feature>
<dbReference type="EMBL" id="FNVA01000007">
    <property type="protein sequence ID" value="SEG59176.1"/>
    <property type="molecule type" value="Genomic_DNA"/>
</dbReference>
<dbReference type="NCBIfam" id="TIGR03436">
    <property type="entry name" value="acidobact_VWFA"/>
    <property type="match status" value="1"/>
</dbReference>
<reference evidence="3 4" key="1">
    <citation type="submission" date="2016-10" db="EMBL/GenBank/DDBJ databases">
        <authorList>
            <person name="de Groot N.N."/>
        </authorList>
    </citation>
    <scope>NUCLEOTIDE SEQUENCE [LARGE SCALE GENOMIC DNA]</scope>
    <source>
        <strain evidence="3 4">DSM 22489</strain>
    </source>
</reference>
<dbReference type="InterPro" id="IPR017802">
    <property type="entry name" value="VWFA-rel_acidobac-type"/>
</dbReference>
<organism evidence="3 4">
    <name type="scientific">Bryocella elongata</name>
    <dbReference type="NCBI Taxonomy" id="863522"/>
    <lineage>
        <taxon>Bacteria</taxon>
        <taxon>Pseudomonadati</taxon>
        <taxon>Acidobacteriota</taxon>
        <taxon>Terriglobia</taxon>
        <taxon>Terriglobales</taxon>
        <taxon>Acidobacteriaceae</taxon>
        <taxon>Bryocella</taxon>
    </lineage>
</organism>
<feature type="signal peptide" evidence="2">
    <location>
        <begin position="1"/>
        <end position="20"/>
    </location>
</feature>
<keyword evidence="4" id="KW-1185">Reference proteome</keyword>